<keyword evidence="3" id="KW-1185">Reference proteome</keyword>
<name>A0AAE3XTJ3_9BACT</name>
<comment type="caution">
    <text evidence="2">The sequence shown here is derived from an EMBL/GenBank/DDBJ whole genome shotgun (WGS) entry which is preliminary data.</text>
</comment>
<organism evidence="2 3">
    <name type="scientific">Aureibacter tunicatorum</name>
    <dbReference type="NCBI Taxonomy" id="866807"/>
    <lineage>
        <taxon>Bacteria</taxon>
        <taxon>Pseudomonadati</taxon>
        <taxon>Bacteroidota</taxon>
        <taxon>Cytophagia</taxon>
        <taxon>Cytophagales</taxon>
        <taxon>Persicobacteraceae</taxon>
        <taxon>Aureibacter</taxon>
    </lineage>
</organism>
<evidence type="ECO:0000313" key="2">
    <source>
        <dbReference type="EMBL" id="MDR6241399.1"/>
    </source>
</evidence>
<evidence type="ECO:0000259" key="1">
    <source>
        <dbReference type="PROSITE" id="PS51379"/>
    </source>
</evidence>
<dbReference type="InterPro" id="IPR010133">
    <property type="entry name" value="Bacteriocin_signal_seq"/>
</dbReference>
<dbReference type="AlphaFoldDB" id="A0AAE3XTJ3"/>
<dbReference type="NCBIfam" id="TIGR01847">
    <property type="entry name" value="bacteriocin_sig"/>
    <property type="match status" value="1"/>
</dbReference>
<protein>
    <submittedName>
        <fullName evidence="2">Bacteriocin-like protein</fullName>
    </submittedName>
</protein>
<dbReference type="PROSITE" id="PS51379">
    <property type="entry name" value="4FE4S_FER_2"/>
    <property type="match status" value="1"/>
</dbReference>
<dbReference type="InterPro" id="IPR017896">
    <property type="entry name" value="4Fe4S_Fe-S-bd"/>
</dbReference>
<sequence length="85" mass="8945">MKNFSAFKQAKKLNKNQLSNIIGGGATGDPGEDGCIGPNCGQADCDIKGCPSGTQYMSGNLCQDTKAPDRCYNLRTGSYQACFAV</sequence>
<dbReference type="RefSeq" id="WP_309942124.1">
    <property type="nucleotide sequence ID" value="NZ_AP025306.1"/>
</dbReference>
<reference evidence="2" key="1">
    <citation type="submission" date="2023-07" db="EMBL/GenBank/DDBJ databases">
        <title>Genomic Encyclopedia of Type Strains, Phase IV (KMG-IV): sequencing the most valuable type-strain genomes for metagenomic binning, comparative biology and taxonomic classification.</title>
        <authorList>
            <person name="Goeker M."/>
        </authorList>
    </citation>
    <scope>NUCLEOTIDE SEQUENCE</scope>
    <source>
        <strain evidence="2">DSM 26174</strain>
    </source>
</reference>
<dbReference type="EMBL" id="JAVDQD010000008">
    <property type="protein sequence ID" value="MDR6241399.1"/>
    <property type="molecule type" value="Genomic_DNA"/>
</dbReference>
<dbReference type="Proteomes" id="UP001185092">
    <property type="component" value="Unassembled WGS sequence"/>
</dbReference>
<accession>A0AAE3XTJ3</accession>
<proteinExistence type="predicted"/>
<gene>
    <name evidence="2" type="ORF">HNQ88_004486</name>
</gene>
<evidence type="ECO:0000313" key="3">
    <source>
        <dbReference type="Proteomes" id="UP001185092"/>
    </source>
</evidence>
<feature type="domain" description="4Fe-4S ferredoxin-type" evidence="1">
    <location>
        <begin position="24"/>
        <end position="60"/>
    </location>
</feature>